<comment type="caution">
    <text evidence="1">The sequence shown here is derived from an EMBL/GenBank/DDBJ whole genome shotgun (WGS) entry which is preliminary data.</text>
</comment>
<dbReference type="AlphaFoldDB" id="A0A396IYI6"/>
<sequence length="60" mass="6991">MEKKTGMGMEMAHQSKSAADKNFRKFSSFPPVRGSIKRRMFMSMFGKIKYTLCHPILFRS</sequence>
<organism evidence="1">
    <name type="scientific">Medicago truncatula</name>
    <name type="common">Barrel medic</name>
    <name type="synonym">Medicago tribuloides</name>
    <dbReference type="NCBI Taxonomy" id="3880"/>
    <lineage>
        <taxon>Eukaryota</taxon>
        <taxon>Viridiplantae</taxon>
        <taxon>Streptophyta</taxon>
        <taxon>Embryophyta</taxon>
        <taxon>Tracheophyta</taxon>
        <taxon>Spermatophyta</taxon>
        <taxon>Magnoliopsida</taxon>
        <taxon>eudicotyledons</taxon>
        <taxon>Gunneridae</taxon>
        <taxon>Pentapetalae</taxon>
        <taxon>rosids</taxon>
        <taxon>fabids</taxon>
        <taxon>Fabales</taxon>
        <taxon>Fabaceae</taxon>
        <taxon>Papilionoideae</taxon>
        <taxon>50 kb inversion clade</taxon>
        <taxon>NPAAA clade</taxon>
        <taxon>Hologalegina</taxon>
        <taxon>IRL clade</taxon>
        <taxon>Trifolieae</taxon>
        <taxon>Medicago</taxon>
    </lineage>
</organism>
<evidence type="ECO:0000313" key="1">
    <source>
        <dbReference type="EMBL" id="RHN69513.1"/>
    </source>
</evidence>
<dbReference type="Gramene" id="rna17992">
    <property type="protein sequence ID" value="RHN69513.1"/>
    <property type="gene ID" value="gene17992"/>
</dbReference>
<name>A0A396IYI6_MEDTR</name>
<gene>
    <name evidence="1" type="ORF">MtrunA17_Chr3g0125531</name>
</gene>
<protein>
    <submittedName>
        <fullName evidence="1">Uncharacterized protein</fullName>
    </submittedName>
</protein>
<accession>A0A396IYI6</accession>
<proteinExistence type="predicted"/>
<dbReference type="Proteomes" id="UP000265566">
    <property type="component" value="Chromosome 3"/>
</dbReference>
<dbReference type="EMBL" id="PSQE01000003">
    <property type="protein sequence ID" value="RHN69513.1"/>
    <property type="molecule type" value="Genomic_DNA"/>
</dbReference>
<reference evidence="1" key="1">
    <citation type="journal article" date="2018" name="Nat. Plants">
        <title>Whole-genome landscape of Medicago truncatula symbiotic genes.</title>
        <authorList>
            <person name="Pecrix Y."/>
            <person name="Gamas P."/>
            <person name="Carrere S."/>
        </authorList>
    </citation>
    <scope>NUCLEOTIDE SEQUENCE</scope>
    <source>
        <tissue evidence="1">Leaves</tissue>
    </source>
</reference>